<evidence type="ECO:0000313" key="2">
    <source>
        <dbReference type="EMBL" id="AMY06933.1"/>
    </source>
</evidence>
<keyword evidence="1" id="KW-1133">Transmembrane helix</keyword>
<feature type="transmembrane region" description="Helical" evidence="1">
    <location>
        <begin position="20"/>
        <end position="40"/>
    </location>
</feature>
<reference evidence="2 3" key="1">
    <citation type="journal article" date="2016" name="Genome Announc.">
        <title>First Complete Genome Sequence of a Subdivision 6 Acidobacterium Strain.</title>
        <authorList>
            <person name="Huang S."/>
            <person name="Vieira S."/>
            <person name="Bunk B."/>
            <person name="Riedel T."/>
            <person name="Sproer C."/>
            <person name="Overmann J."/>
        </authorList>
    </citation>
    <scope>NUCLEOTIDE SEQUENCE [LARGE SCALE GENOMIC DNA]</scope>
    <source>
        <strain evidence="3">DSM 100886 HEG_-6_39</strain>
    </source>
</reference>
<dbReference type="AlphaFoldDB" id="A0A143PF81"/>
<organism evidence="2 3">
    <name type="scientific">Luteitalea pratensis</name>
    <dbReference type="NCBI Taxonomy" id="1855912"/>
    <lineage>
        <taxon>Bacteria</taxon>
        <taxon>Pseudomonadati</taxon>
        <taxon>Acidobacteriota</taxon>
        <taxon>Vicinamibacteria</taxon>
        <taxon>Vicinamibacterales</taxon>
        <taxon>Vicinamibacteraceae</taxon>
        <taxon>Luteitalea</taxon>
    </lineage>
</organism>
<accession>A0A143PF81</accession>
<evidence type="ECO:0008006" key="4">
    <source>
        <dbReference type="Google" id="ProtNLM"/>
    </source>
</evidence>
<dbReference type="KEGG" id="abac:LuPra_00097"/>
<dbReference type="STRING" id="1855912.LuPra_00097"/>
<keyword evidence="1" id="KW-0472">Membrane</keyword>
<keyword evidence="1" id="KW-0812">Transmembrane</keyword>
<gene>
    <name evidence="2" type="ORF">LuPra_00097</name>
</gene>
<reference evidence="3" key="2">
    <citation type="submission" date="2016-04" db="EMBL/GenBank/DDBJ databases">
        <title>First Complete Genome Sequence of a Subdivision 6 Acidobacterium.</title>
        <authorList>
            <person name="Huang S."/>
            <person name="Vieira S."/>
            <person name="Bunk B."/>
            <person name="Riedel T."/>
            <person name="Sproeer C."/>
            <person name="Overmann J."/>
        </authorList>
    </citation>
    <scope>NUCLEOTIDE SEQUENCE [LARGE SCALE GENOMIC DNA]</scope>
    <source>
        <strain evidence="3">DSM 100886 HEG_-6_39</strain>
    </source>
</reference>
<evidence type="ECO:0000313" key="3">
    <source>
        <dbReference type="Proteomes" id="UP000076079"/>
    </source>
</evidence>
<sequence length="242" mass="26420">MFPFCVSRVKWLMSSSAANVVIALGLVAIGLGIGAAGIYVGDTEDAPGGVAEAPAAMTTALTTLQVTSRRQWRSWLAAHHASSPGVWIVRHKLHTGVTSMTYEDLVCEALCFGWVDSLVKRLDDDRYATKVTPRKPTSKWSESNRRRWSDLEAAGLLTAAGRAAAPTNTTYASRPVIPTLPAYIATALKANPKAWAFFRELAPTYRRNFVVWIHTAKRADTRARRLQESVALLAAGRKLGLK</sequence>
<proteinExistence type="predicted"/>
<dbReference type="EMBL" id="CP015136">
    <property type="protein sequence ID" value="AMY06933.1"/>
    <property type="molecule type" value="Genomic_DNA"/>
</dbReference>
<keyword evidence="3" id="KW-1185">Reference proteome</keyword>
<name>A0A143PF81_LUTPR</name>
<dbReference type="Proteomes" id="UP000076079">
    <property type="component" value="Chromosome"/>
</dbReference>
<dbReference type="Pfam" id="PF13376">
    <property type="entry name" value="OmdA"/>
    <property type="match status" value="1"/>
</dbReference>
<protein>
    <recommendedName>
        <fullName evidence="4">Bacteriocin-protection, YdeI or OmpD-Associated</fullName>
    </recommendedName>
</protein>
<evidence type="ECO:0000256" key="1">
    <source>
        <dbReference type="SAM" id="Phobius"/>
    </source>
</evidence>